<sequence>MIFRIFVVTVLFLSVSINAFAEEDESKKVTCFSYLLDEDNSQVADIILNGNFDSNNCNTFNFGINNSALWVKLELPYLDEFPNPTFTLNSTSLDKVFLYSVKNGEVIRVHENGRLIGVQEREFQSKKIVFEFENSEITADYYLIKIENVDKKIFTGFVSSRESLENILGFEDLLFGLLTGVFLGLFFYNLFLYFSVQDKIYFIYVLHTLLVWFAQASILGYTQELFWPEWDWMNQRSIVIFSSFVSVVGIWFMRVFLLSKSIIPKIDKGFYIIYGVYTFILINAIIISITLSYQVLLVTQSIVVLFVLFSASMILRKGYRPARYYLLAWSIFMIGIFLFVFSEMGIIPSNNLTAYIMPLGSALEVILLSFALADRINILKKEKEKEQTERLEVLKENEMLVREQNTLLEKKVKLRTDELEHALRNLQNTQSQLVSQEKMASLGQLTAGIAHEINNPINFVSSNITPLKRDIKDIMEVIEFYRETGSKEFTDDSKKKAKNLEEDLELDYVLDEVDQLLKGMEDGARRTVEIVKGLRIFSRVDEQDVKKVDLHDGINSTIILLNSTIPGKIRIVREFGELPMVECLAGKINQVFMNIINNAVHALTDHIDEIKDPHITIRTIAHANETVTVEIEDNGPGMPESVKQRIFEPFFTTKAVGKGTGLGLSIVYSIIENHKGTLEVETEQGQGTTFIITLPIYQSTQKYE</sequence>
<feature type="chain" id="PRO_5033067959" description="histidine kinase" evidence="6">
    <location>
        <begin position="22"/>
        <end position="704"/>
    </location>
</feature>
<evidence type="ECO:0000313" key="8">
    <source>
        <dbReference type="EMBL" id="MBB6327311.1"/>
    </source>
</evidence>
<keyword evidence="4" id="KW-0175">Coiled coil</keyword>
<proteinExistence type="predicted"/>
<dbReference type="PANTHER" id="PTHR43065">
    <property type="entry name" value="SENSOR HISTIDINE KINASE"/>
    <property type="match status" value="1"/>
</dbReference>
<dbReference type="Pfam" id="PF02518">
    <property type="entry name" value="HATPase_c"/>
    <property type="match status" value="1"/>
</dbReference>
<feature type="domain" description="Histidine kinase" evidence="7">
    <location>
        <begin position="448"/>
        <end position="698"/>
    </location>
</feature>
<dbReference type="RefSeq" id="WP_184496146.1">
    <property type="nucleotide sequence ID" value="NZ_JACIJO010000003.1"/>
</dbReference>
<dbReference type="SUPFAM" id="SSF55874">
    <property type="entry name" value="ATPase domain of HSP90 chaperone/DNA topoisomerase II/histidine kinase"/>
    <property type="match status" value="1"/>
</dbReference>
<dbReference type="InterPro" id="IPR036097">
    <property type="entry name" value="HisK_dim/P_sf"/>
</dbReference>
<evidence type="ECO:0000313" key="9">
    <source>
        <dbReference type="Proteomes" id="UP000588604"/>
    </source>
</evidence>
<dbReference type="EMBL" id="JACIJO010000003">
    <property type="protein sequence ID" value="MBB6327311.1"/>
    <property type="molecule type" value="Genomic_DNA"/>
</dbReference>
<evidence type="ECO:0000256" key="1">
    <source>
        <dbReference type="ARBA" id="ARBA00000085"/>
    </source>
</evidence>
<dbReference type="InterPro" id="IPR036890">
    <property type="entry name" value="HATPase_C_sf"/>
</dbReference>
<reference evidence="8 9" key="1">
    <citation type="submission" date="2020-08" db="EMBL/GenBank/DDBJ databases">
        <title>Genomic Encyclopedia of Type Strains, Phase IV (KMG-IV): sequencing the most valuable type-strain genomes for metagenomic binning, comparative biology and taxonomic classification.</title>
        <authorList>
            <person name="Goeker M."/>
        </authorList>
    </citation>
    <scope>NUCLEOTIDE SEQUENCE [LARGE SCALE GENOMIC DNA]</scope>
    <source>
        <strain evidence="8 9">DSM 102044</strain>
    </source>
</reference>
<dbReference type="InterPro" id="IPR011622">
    <property type="entry name" value="7TMR_DISM_rcpt_extracell_dom2"/>
</dbReference>
<evidence type="ECO:0000256" key="6">
    <source>
        <dbReference type="SAM" id="SignalP"/>
    </source>
</evidence>
<dbReference type="Pfam" id="PF07695">
    <property type="entry name" value="7TMR-DISM_7TM"/>
    <property type="match status" value="1"/>
</dbReference>
<comment type="caution">
    <text evidence="8">The sequence shown here is derived from an EMBL/GenBank/DDBJ whole genome shotgun (WGS) entry which is preliminary data.</text>
</comment>
<name>A0A841MZB6_9BACT</name>
<gene>
    <name evidence="8" type="ORF">FHS59_002954</name>
</gene>
<dbReference type="Gene3D" id="2.60.40.2380">
    <property type="match status" value="1"/>
</dbReference>
<feature type="transmembrane region" description="Helical" evidence="5">
    <location>
        <begin position="295"/>
        <end position="315"/>
    </location>
</feature>
<dbReference type="AlphaFoldDB" id="A0A841MZB6"/>
<comment type="catalytic activity">
    <reaction evidence="1">
        <text>ATP + protein L-histidine = ADP + protein N-phospho-L-histidine.</text>
        <dbReference type="EC" id="2.7.13.3"/>
    </reaction>
</comment>
<feature type="transmembrane region" description="Helical" evidence="5">
    <location>
        <begin position="238"/>
        <end position="257"/>
    </location>
</feature>
<protein>
    <recommendedName>
        <fullName evidence="2">histidine kinase</fullName>
        <ecNumber evidence="2">2.7.13.3</ecNumber>
    </recommendedName>
</protein>
<dbReference type="InterPro" id="IPR011623">
    <property type="entry name" value="7TMR_DISM_rcpt_extracell_dom1"/>
</dbReference>
<dbReference type="InterPro" id="IPR004358">
    <property type="entry name" value="Sig_transdc_His_kin-like_C"/>
</dbReference>
<feature type="transmembrane region" description="Helical" evidence="5">
    <location>
        <begin position="173"/>
        <end position="194"/>
    </location>
</feature>
<accession>A0A841MZB6</accession>
<keyword evidence="5" id="KW-1133">Transmembrane helix</keyword>
<dbReference type="EC" id="2.7.13.3" evidence="2"/>
<dbReference type="InterPro" id="IPR003594">
    <property type="entry name" value="HATPase_dom"/>
</dbReference>
<feature type="transmembrane region" description="Helical" evidence="5">
    <location>
        <begin position="322"/>
        <end position="342"/>
    </location>
</feature>
<feature type="coiled-coil region" evidence="4">
    <location>
        <begin position="376"/>
        <end position="439"/>
    </location>
</feature>
<dbReference type="SUPFAM" id="SSF47384">
    <property type="entry name" value="Homodimeric domain of signal transducing histidine kinase"/>
    <property type="match status" value="1"/>
</dbReference>
<organism evidence="8 9">
    <name type="scientific">Algoriphagus iocasae</name>
    <dbReference type="NCBI Taxonomy" id="1836499"/>
    <lineage>
        <taxon>Bacteria</taxon>
        <taxon>Pseudomonadati</taxon>
        <taxon>Bacteroidota</taxon>
        <taxon>Cytophagia</taxon>
        <taxon>Cytophagales</taxon>
        <taxon>Cyclobacteriaceae</taxon>
        <taxon>Algoriphagus</taxon>
    </lineage>
</organism>
<dbReference type="PRINTS" id="PR00344">
    <property type="entry name" value="BCTRLSENSOR"/>
</dbReference>
<evidence type="ECO:0000256" key="4">
    <source>
        <dbReference type="SAM" id="Coils"/>
    </source>
</evidence>
<evidence type="ECO:0000256" key="2">
    <source>
        <dbReference type="ARBA" id="ARBA00012438"/>
    </source>
</evidence>
<dbReference type="PANTHER" id="PTHR43065:SF50">
    <property type="entry name" value="HISTIDINE KINASE"/>
    <property type="match status" value="1"/>
</dbReference>
<keyword evidence="9" id="KW-1185">Reference proteome</keyword>
<feature type="signal peptide" evidence="6">
    <location>
        <begin position="1"/>
        <end position="21"/>
    </location>
</feature>
<keyword evidence="3" id="KW-0597">Phosphoprotein</keyword>
<dbReference type="SMART" id="SM00388">
    <property type="entry name" value="HisKA"/>
    <property type="match status" value="1"/>
</dbReference>
<evidence type="ECO:0000259" key="7">
    <source>
        <dbReference type="PROSITE" id="PS50109"/>
    </source>
</evidence>
<dbReference type="SMART" id="SM00387">
    <property type="entry name" value="HATPase_c"/>
    <property type="match status" value="1"/>
</dbReference>
<evidence type="ECO:0000256" key="3">
    <source>
        <dbReference type="ARBA" id="ARBA00022553"/>
    </source>
</evidence>
<dbReference type="Gene3D" id="3.30.565.10">
    <property type="entry name" value="Histidine kinase-like ATPase, C-terminal domain"/>
    <property type="match status" value="1"/>
</dbReference>
<keyword evidence="5" id="KW-0472">Membrane</keyword>
<feature type="transmembrane region" description="Helical" evidence="5">
    <location>
        <begin position="354"/>
        <end position="373"/>
    </location>
</feature>
<dbReference type="InterPro" id="IPR003661">
    <property type="entry name" value="HisK_dim/P_dom"/>
</dbReference>
<dbReference type="Gene3D" id="1.10.287.130">
    <property type="match status" value="1"/>
</dbReference>
<dbReference type="PROSITE" id="PS50109">
    <property type="entry name" value="HIS_KIN"/>
    <property type="match status" value="1"/>
</dbReference>
<dbReference type="InterPro" id="IPR005467">
    <property type="entry name" value="His_kinase_dom"/>
</dbReference>
<dbReference type="Pfam" id="PF07696">
    <property type="entry name" value="7TMR-DISMED2"/>
    <property type="match status" value="1"/>
</dbReference>
<evidence type="ECO:0000256" key="5">
    <source>
        <dbReference type="SAM" id="Phobius"/>
    </source>
</evidence>
<dbReference type="Proteomes" id="UP000588604">
    <property type="component" value="Unassembled WGS sequence"/>
</dbReference>
<keyword evidence="5" id="KW-0812">Transmembrane</keyword>
<feature type="transmembrane region" description="Helical" evidence="5">
    <location>
        <begin position="201"/>
        <end position="218"/>
    </location>
</feature>
<dbReference type="GO" id="GO:0000155">
    <property type="term" value="F:phosphorelay sensor kinase activity"/>
    <property type="evidence" value="ECO:0007669"/>
    <property type="project" value="InterPro"/>
</dbReference>
<keyword evidence="6" id="KW-0732">Signal</keyword>
<feature type="transmembrane region" description="Helical" evidence="5">
    <location>
        <begin position="269"/>
        <end position="289"/>
    </location>
</feature>
<dbReference type="CDD" id="cd00082">
    <property type="entry name" value="HisKA"/>
    <property type="match status" value="1"/>
</dbReference>